<comment type="caution">
    <text evidence="2">The sequence shown here is derived from an EMBL/GenBank/DDBJ whole genome shotgun (WGS) entry which is preliminary data.</text>
</comment>
<organism evidence="2 3">
    <name type="scientific">Mycobacterium tuberculosis</name>
    <dbReference type="NCBI Taxonomy" id="1773"/>
    <lineage>
        <taxon>Bacteria</taxon>
        <taxon>Bacillati</taxon>
        <taxon>Actinomycetota</taxon>
        <taxon>Actinomycetes</taxon>
        <taxon>Mycobacteriales</taxon>
        <taxon>Mycobacteriaceae</taxon>
        <taxon>Mycobacterium</taxon>
        <taxon>Mycobacterium tuberculosis complex</taxon>
    </lineage>
</organism>
<feature type="compositionally biased region" description="Basic and acidic residues" evidence="1">
    <location>
        <begin position="41"/>
        <end position="52"/>
    </location>
</feature>
<dbReference type="AlphaFoldDB" id="A0A916LAV7"/>
<dbReference type="Proteomes" id="UP000039021">
    <property type="component" value="Unassembled WGS sequence"/>
</dbReference>
<dbReference type="EMBL" id="CSBK01000917">
    <property type="protein sequence ID" value="COY09112.1"/>
    <property type="molecule type" value="Genomic_DNA"/>
</dbReference>
<feature type="compositionally biased region" description="Basic and acidic residues" evidence="1">
    <location>
        <begin position="1"/>
        <end position="11"/>
    </location>
</feature>
<protein>
    <submittedName>
        <fullName evidence="2">Uncharacterized protein</fullName>
    </submittedName>
</protein>
<proteinExistence type="predicted"/>
<feature type="region of interest" description="Disordered" evidence="1">
    <location>
        <begin position="1"/>
        <end position="52"/>
    </location>
</feature>
<sequence length="52" mass="5679">MRQQRDHDRVDGTVGTLKHLAQQPDSAFGRNGTVTQQDGKPGLHVENAGKPE</sequence>
<evidence type="ECO:0000313" key="2">
    <source>
        <dbReference type="EMBL" id="COY09112.1"/>
    </source>
</evidence>
<name>A0A916LAV7_MYCTX</name>
<reference evidence="3" key="1">
    <citation type="submission" date="2015-03" db="EMBL/GenBank/DDBJ databases">
        <authorList>
            <consortium name="Pathogen Informatics"/>
        </authorList>
    </citation>
    <scope>NUCLEOTIDE SEQUENCE [LARGE SCALE GENOMIC DNA]</scope>
    <source>
        <strain evidence="3">N09902308</strain>
    </source>
</reference>
<evidence type="ECO:0000313" key="3">
    <source>
        <dbReference type="Proteomes" id="UP000039021"/>
    </source>
</evidence>
<evidence type="ECO:0000256" key="1">
    <source>
        <dbReference type="SAM" id="MobiDB-lite"/>
    </source>
</evidence>
<accession>A0A916LAV7</accession>
<gene>
    <name evidence="2" type="ORF">ERS007739_02108</name>
</gene>